<dbReference type="Proteomes" id="UP000053989">
    <property type="component" value="Unassembled WGS sequence"/>
</dbReference>
<feature type="region of interest" description="Disordered" evidence="1">
    <location>
        <begin position="1"/>
        <end position="21"/>
    </location>
</feature>
<dbReference type="EMBL" id="KN822043">
    <property type="protein sequence ID" value="KIM62371.1"/>
    <property type="molecule type" value="Genomic_DNA"/>
</dbReference>
<feature type="compositionally biased region" description="Polar residues" evidence="1">
    <location>
        <begin position="7"/>
        <end position="19"/>
    </location>
</feature>
<evidence type="ECO:0000313" key="2">
    <source>
        <dbReference type="EMBL" id="KIM62371.1"/>
    </source>
</evidence>
<dbReference type="OrthoDB" id="3182376at2759"/>
<feature type="non-terminal residue" evidence="2">
    <location>
        <position position="1"/>
    </location>
</feature>
<accession>A0A0C3E2S9</accession>
<dbReference type="InParanoid" id="A0A0C3E2S9"/>
<reference evidence="3" key="2">
    <citation type="submission" date="2015-01" db="EMBL/GenBank/DDBJ databases">
        <title>Evolutionary Origins and Diversification of the Mycorrhizal Mutualists.</title>
        <authorList>
            <consortium name="DOE Joint Genome Institute"/>
            <consortium name="Mycorrhizal Genomics Consortium"/>
            <person name="Kohler A."/>
            <person name="Kuo A."/>
            <person name="Nagy L.G."/>
            <person name="Floudas D."/>
            <person name="Copeland A."/>
            <person name="Barry K.W."/>
            <person name="Cichocki N."/>
            <person name="Veneault-Fourrey C."/>
            <person name="LaButti K."/>
            <person name="Lindquist E.A."/>
            <person name="Lipzen A."/>
            <person name="Lundell T."/>
            <person name="Morin E."/>
            <person name="Murat C."/>
            <person name="Riley R."/>
            <person name="Ohm R."/>
            <person name="Sun H."/>
            <person name="Tunlid A."/>
            <person name="Henrissat B."/>
            <person name="Grigoriev I.V."/>
            <person name="Hibbett D.S."/>
            <person name="Martin F."/>
        </authorList>
    </citation>
    <scope>NUCLEOTIDE SEQUENCE [LARGE SCALE GENOMIC DNA]</scope>
    <source>
        <strain evidence="3">Foug A</strain>
    </source>
</reference>
<protein>
    <submittedName>
        <fullName evidence="2">Uncharacterized protein</fullName>
    </submittedName>
</protein>
<keyword evidence="3" id="KW-1185">Reference proteome</keyword>
<organism evidence="2 3">
    <name type="scientific">Scleroderma citrinum Foug A</name>
    <dbReference type="NCBI Taxonomy" id="1036808"/>
    <lineage>
        <taxon>Eukaryota</taxon>
        <taxon>Fungi</taxon>
        <taxon>Dikarya</taxon>
        <taxon>Basidiomycota</taxon>
        <taxon>Agaricomycotina</taxon>
        <taxon>Agaricomycetes</taxon>
        <taxon>Agaricomycetidae</taxon>
        <taxon>Boletales</taxon>
        <taxon>Sclerodermatineae</taxon>
        <taxon>Sclerodermataceae</taxon>
        <taxon>Scleroderma</taxon>
    </lineage>
</organism>
<name>A0A0C3E2S9_9AGAM</name>
<dbReference type="AlphaFoldDB" id="A0A0C3E2S9"/>
<gene>
    <name evidence="2" type="ORF">SCLCIDRAFT_44747</name>
</gene>
<reference evidence="2 3" key="1">
    <citation type="submission" date="2014-04" db="EMBL/GenBank/DDBJ databases">
        <authorList>
            <consortium name="DOE Joint Genome Institute"/>
            <person name="Kuo A."/>
            <person name="Kohler A."/>
            <person name="Nagy L.G."/>
            <person name="Floudas D."/>
            <person name="Copeland A."/>
            <person name="Barry K.W."/>
            <person name="Cichocki N."/>
            <person name="Veneault-Fourrey C."/>
            <person name="LaButti K."/>
            <person name="Lindquist E.A."/>
            <person name="Lipzen A."/>
            <person name="Lundell T."/>
            <person name="Morin E."/>
            <person name="Murat C."/>
            <person name="Sun H."/>
            <person name="Tunlid A."/>
            <person name="Henrissat B."/>
            <person name="Grigoriev I.V."/>
            <person name="Hibbett D.S."/>
            <person name="Martin F."/>
            <person name="Nordberg H.P."/>
            <person name="Cantor M.N."/>
            <person name="Hua S.X."/>
        </authorList>
    </citation>
    <scope>NUCLEOTIDE SEQUENCE [LARGE SCALE GENOMIC DNA]</scope>
    <source>
        <strain evidence="2 3">Foug A</strain>
    </source>
</reference>
<proteinExistence type="predicted"/>
<dbReference type="HOGENOM" id="CLU_041175_4_0_1"/>
<dbReference type="STRING" id="1036808.A0A0C3E2S9"/>
<evidence type="ECO:0000256" key="1">
    <source>
        <dbReference type="SAM" id="MobiDB-lite"/>
    </source>
</evidence>
<evidence type="ECO:0000313" key="3">
    <source>
        <dbReference type="Proteomes" id="UP000053989"/>
    </source>
</evidence>
<sequence>NKGCAENSPSSSGNHTPDSVPTKISRISWSFPEHADQTTCLITYCKDNNDFCLKLFSDSTEEANQQGQTQCQLGTSRDNAYQTLARAVFEHDRDPELKQAAVSHPTLFVGHFRLHTQYKKINLQLGTSGAGIDIEELRADPNRANLLVRLTETFPWWEDLHGWWKNNPRFNNTASTADPGQDFAAAAI</sequence>
<feature type="non-terminal residue" evidence="2">
    <location>
        <position position="188"/>
    </location>
</feature>